<keyword evidence="15" id="KW-0966">Cell projection</keyword>
<name>A0A6J6MYR0_9ZZZZ</name>
<evidence type="ECO:0000256" key="14">
    <source>
        <dbReference type="ARBA" id="ARBA00023136"/>
    </source>
</evidence>
<accession>A0A6J6MYR0</accession>
<keyword evidence="13" id="KW-0496">Mitochondrion</keyword>
<keyword evidence="9" id="KW-0378">Hydrolase</keyword>
<evidence type="ECO:0000256" key="18">
    <source>
        <dbReference type="ARBA" id="ARBA00038456"/>
    </source>
</evidence>
<dbReference type="SUPFAM" id="SSF54637">
    <property type="entry name" value="Thioesterase/thiol ester dehydrase-isomerase"/>
    <property type="match status" value="1"/>
</dbReference>
<dbReference type="PANTHER" id="PTHR12418:SF19">
    <property type="entry name" value="ACYL-COENZYME A THIOESTERASE THEM4"/>
    <property type="match status" value="1"/>
</dbReference>
<evidence type="ECO:0000256" key="22">
    <source>
        <dbReference type="ARBA" id="ARBA00047588"/>
    </source>
</evidence>
<comment type="catalytic activity">
    <reaction evidence="23">
        <text>hexadecanoyl-CoA + H2O = hexadecanoate + CoA + H(+)</text>
        <dbReference type="Rhea" id="RHEA:16645"/>
        <dbReference type="ChEBI" id="CHEBI:7896"/>
        <dbReference type="ChEBI" id="CHEBI:15377"/>
        <dbReference type="ChEBI" id="CHEBI:15378"/>
        <dbReference type="ChEBI" id="CHEBI:57287"/>
        <dbReference type="ChEBI" id="CHEBI:57379"/>
        <dbReference type="EC" id="3.1.2.2"/>
    </reaction>
    <physiologicalReaction direction="left-to-right" evidence="23">
        <dbReference type="Rhea" id="RHEA:16646"/>
    </physiologicalReaction>
</comment>
<dbReference type="EMBL" id="CAFBQH010000046">
    <property type="protein sequence ID" value="CAB5049905.1"/>
    <property type="molecule type" value="Genomic_DNA"/>
</dbReference>
<evidence type="ECO:0000313" key="30">
    <source>
        <dbReference type="EMBL" id="CAB4677645.1"/>
    </source>
</evidence>
<comment type="catalytic activity">
    <reaction evidence="22">
        <text>octanoyl-CoA + H2O = octanoate + CoA + H(+)</text>
        <dbReference type="Rhea" id="RHEA:30143"/>
        <dbReference type="ChEBI" id="CHEBI:15377"/>
        <dbReference type="ChEBI" id="CHEBI:15378"/>
        <dbReference type="ChEBI" id="CHEBI:25646"/>
        <dbReference type="ChEBI" id="CHEBI:57287"/>
        <dbReference type="ChEBI" id="CHEBI:57386"/>
    </reaction>
    <physiologicalReaction direction="left-to-right" evidence="22">
        <dbReference type="Rhea" id="RHEA:30144"/>
    </physiologicalReaction>
</comment>
<evidence type="ECO:0000256" key="11">
    <source>
        <dbReference type="ARBA" id="ARBA00022946"/>
    </source>
</evidence>
<proteinExistence type="inferred from homology"/>
<dbReference type="GO" id="GO:0016787">
    <property type="term" value="F:hydrolase activity"/>
    <property type="evidence" value="ECO:0007669"/>
    <property type="project" value="UniProtKB-KW"/>
</dbReference>
<evidence type="ECO:0000256" key="21">
    <source>
        <dbReference type="ARBA" id="ARBA00043210"/>
    </source>
</evidence>
<gene>
    <name evidence="30" type="ORF">UFOPK2334_00951</name>
    <name evidence="31" type="ORF">UFOPK2870_00107</name>
    <name evidence="29" type="ORF">UFOPK4179_00568</name>
    <name evidence="32" type="ORF">UFOPK4293_00867</name>
</gene>
<evidence type="ECO:0000256" key="19">
    <source>
        <dbReference type="ARBA" id="ARBA00038848"/>
    </source>
</evidence>
<keyword evidence="5" id="KW-1003">Cell membrane</keyword>
<evidence type="ECO:0000256" key="7">
    <source>
        <dbReference type="ARBA" id="ARBA00022703"/>
    </source>
</evidence>
<comment type="subcellular location">
    <subcellularLocation>
        <location evidence="3">Cell projection</location>
        <location evidence="3">Ruffle membrane</location>
    </subcellularLocation>
    <subcellularLocation>
        <location evidence="1">Cytoplasm</location>
    </subcellularLocation>
    <subcellularLocation>
        <location evidence="4">Mitochondrion inner membrane</location>
        <topology evidence="4">Peripheral membrane protein</topology>
    </subcellularLocation>
    <subcellularLocation>
        <location evidence="2">Mitochondrion intermembrane space</location>
    </subcellularLocation>
</comment>
<comment type="catalytic activity">
    <reaction evidence="24">
        <text>decanoyl-CoA + H2O = decanoate + CoA + H(+)</text>
        <dbReference type="Rhea" id="RHEA:40059"/>
        <dbReference type="ChEBI" id="CHEBI:15377"/>
        <dbReference type="ChEBI" id="CHEBI:15378"/>
        <dbReference type="ChEBI" id="CHEBI:27689"/>
        <dbReference type="ChEBI" id="CHEBI:57287"/>
        <dbReference type="ChEBI" id="CHEBI:61430"/>
    </reaction>
    <physiologicalReaction direction="left-to-right" evidence="24">
        <dbReference type="Rhea" id="RHEA:40060"/>
    </physiologicalReaction>
</comment>
<comment type="catalytic activity">
    <reaction evidence="26">
        <text>tetradecanoyl-CoA + H2O = tetradecanoate + CoA + H(+)</text>
        <dbReference type="Rhea" id="RHEA:40119"/>
        <dbReference type="ChEBI" id="CHEBI:15377"/>
        <dbReference type="ChEBI" id="CHEBI:15378"/>
        <dbReference type="ChEBI" id="CHEBI:30807"/>
        <dbReference type="ChEBI" id="CHEBI:57287"/>
        <dbReference type="ChEBI" id="CHEBI:57385"/>
    </reaction>
    <physiologicalReaction direction="left-to-right" evidence="26">
        <dbReference type="Rhea" id="RHEA:40120"/>
    </physiologicalReaction>
</comment>
<evidence type="ECO:0000256" key="10">
    <source>
        <dbReference type="ARBA" id="ARBA00022832"/>
    </source>
</evidence>
<evidence type="ECO:0000256" key="13">
    <source>
        <dbReference type="ARBA" id="ARBA00023128"/>
    </source>
</evidence>
<comment type="similarity">
    <text evidence="18">Belongs to the THEM4/THEM5 thioesterase family.</text>
</comment>
<organism evidence="30">
    <name type="scientific">freshwater metagenome</name>
    <dbReference type="NCBI Taxonomy" id="449393"/>
    <lineage>
        <taxon>unclassified sequences</taxon>
        <taxon>metagenomes</taxon>
        <taxon>ecological metagenomes</taxon>
    </lineage>
</organism>
<evidence type="ECO:0000256" key="24">
    <source>
        <dbReference type="ARBA" id="ARBA00047969"/>
    </source>
</evidence>
<comment type="catalytic activity">
    <reaction evidence="25">
        <text>dodecanoyl-CoA + H2O = dodecanoate + CoA + H(+)</text>
        <dbReference type="Rhea" id="RHEA:30135"/>
        <dbReference type="ChEBI" id="CHEBI:15377"/>
        <dbReference type="ChEBI" id="CHEBI:15378"/>
        <dbReference type="ChEBI" id="CHEBI:18262"/>
        <dbReference type="ChEBI" id="CHEBI:57287"/>
        <dbReference type="ChEBI" id="CHEBI:57375"/>
    </reaction>
    <physiologicalReaction direction="left-to-right" evidence="25">
        <dbReference type="Rhea" id="RHEA:30136"/>
    </physiologicalReaction>
</comment>
<dbReference type="PANTHER" id="PTHR12418">
    <property type="entry name" value="ACYL-COENZYME A THIOESTERASE THEM4"/>
    <property type="match status" value="1"/>
</dbReference>
<evidence type="ECO:0000259" key="28">
    <source>
        <dbReference type="Pfam" id="PF03061"/>
    </source>
</evidence>
<dbReference type="CDD" id="cd03443">
    <property type="entry name" value="PaaI_thioesterase"/>
    <property type="match status" value="1"/>
</dbReference>
<dbReference type="EMBL" id="CAEZXA010000078">
    <property type="protein sequence ID" value="CAB4677645.1"/>
    <property type="molecule type" value="Genomic_DNA"/>
</dbReference>
<evidence type="ECO:0000256" key="6">
    <source>
        <dbReference type="ARBA" id="ARBA00022490"/>
    </source>
</evidence>
<keyword evidence="14" id="KW-0472">Membrane</keyword>
<evidence type="ECO:0000256" key="8">
    <source>
        <dbReference type="ARBA" id="ARBA00022792"/>
    </source>
</evidence>
<dbReference type="InterPro" id="IPR052365">
    <property type="entry name" value="THEM4/THEM5_acyl-CoA_thioest"/>
</dbReference>
<evidence type="ECO:0000256" key="23">
    <source>
        <dbReference type="ARBA" id="ARBA00047734"/>
    </source>
</evidence>
<evidence type="ECO:0000313" key="31">
    <source>
        <dbReference type="EMBL" id="CAB4752189.1"/>
    </source>
</evidence>
<evidence type="ECO:0000256" key="25">
    <source>
        <dbReference type="ARBA" id="ARBA00048074"/>
    </source>
</evidence>
<evidence type="ECO:0000256" key="4">
    <source>
        <dbReference type="ARBA" id="ARBA00004637"/>
    </source>
</evidence>
<comment type="catalytic activity">
    <reaction evidence="17">
        <text>(9Z)-octadecenoyl-CoA + H2O = (9Z)-octadecenoate + CoA + H(+)</text>
        <dbReference type="Rhea" id="RHEA:40139"/>
        <dbReference type="ChEBI" id="CHEBI:15377"/>
        <dbReference type="ChEBI" id="CHEBI:15378"/>
        <dbReference type="ChEBI" id="CHEBI:30823"/>
        <dbReference type="ChEBI" id="CHEBI:57287"/>
        <dbReference type="ChEBI" id="CHEBI:57387"/>
    </reaction>
    <physiologicalReaction direction="left-to-right" evidence="17">
        <dbReference type="Rhea" id="RHEA:40140"/>
    </physiologicalReaction>
</comment>
<feature type="compositionally biased region" description="Acidic residues" evidence="27">
    <location>
        <begin position="1"/>
        <end position="10"/>
    </location>
</feature>
<evidence type="ECO:0000256" key="2">
    <source>
        <dbReference type="ARBA" id="ARBA00004569"/>
    </source>
</evidence>
<keyword evidence="11" id="KW-0809">Transit peptide</keyword>
<evidence type="ECO:0000313" key="32">
    <source>
        <dbReference type="EMBL" id="CAB5049905.1"/>
    </source>
</evidence>
<evidence type="ECO:0000256" key="15">
    <source>
        <dbReference type="ARBA" id="ARBA00023273"/>
    </source>
</evidence>
<evidence type="ECO:0000256" key="20">
    <source>
        <dbReference type="ARBA" id="ARBA00040123"/>
    </source>
</evidence>
<feature type="domain" description="Thioesterase" evidence="28">
    <location>
        <begin position="131"/>
        <end position="194"/>
    </location>
</feature>
<evidence type="ECO:0000256" key="26">
    <source>
        <dbReference type="ARBA" id="ARBA00048180"/>
    </source>
</evidence>
<keyword evidence="12" id="KW-0443">Lipid metabolism</keyword>
<dbReference type="EC" id="3.1.2.2" evidence="19"/>
<comment type="catalytic activity">
    <reaction evidence="16">
        <text>(5Z,8Z,11Z,14Z)-eicosatetraenoyl-CoA + H2O = (5Z,8Z,11Z,14Z)-eicosatetraenoate + CoA + H(+)</text>
        <dbReference type="Rhea" id="RHEA:40151"/>
        <dbReference type="ChEBI" id="CHEBI:15377"/>
        <dbReference type="ChEBI" id="CHEBI:15378"/>
        <dbReference type="ChEBI" id="CHEBI:32395"/>
        <dbReference type="ChEBI" id="CHEBI:57287"/>
        <dbReference type="ChEBI" id="CHEBI:57368"/>
    </reaction>
    <physiologicalReaction direction="left-to-right" evidence="16">
        <dbReference type="Rhea" id="RHEA:40152"/>
    </physiologicalReaction>
</comment>
<dbReference type="GO" id="GO:0005743">
    <property type="term" value="C:mitochondrial inner membrane"/>
    <property type="evidence" value="ECO:0007669"/>
    <property type="project" value="UniProtKB-SubCell"/>
</dbReference>
<evidence type="ECO:0000256" key="27">
    <source>
        <dbReference type="SAM" id="MobiDB-lite"/>
    </source>
</evidence>
<dbReference type="EMBL" id="CAEZZL010000003">
    <property type="protein sequence ID" value="CAB4752189.1"/>
    <property type="molecule type" value="Genomic_DNA"/>
</dbReference>
<keyword evidence="8" id="KW-0999">Mitochondrion inner membrane</keyword>
<dbReference type="GO" id="GO:0032587">
    <property type="term" value="C:ruffle membrane"/>
    <property type="evidence" value="ECO:0007669"/>
    <property type="project" value="UniProtKB-SubCell"/>
</dbReference>
<feature type="region of interest" description="Disordered" evidence="27">
    <location>
        <begin position="1"/>
        <end position="20"/>
    </location>
</feature>
<dbReference type="InterPro" id="IPR029069">
    <property type="entry name" value="HotDog_dom_sf"/>
</dbReference>
<dbReference type="GO" id="GO:0006915">
    <property type="term" value="P:apoptotic process"/>
    <property type="evidence" value="ECO:0007669"/>
    <property type="project" value="UniProtKB-KW"/>
</dbReference>
<evidence type="ECO:0000256" key="3">
    <source>
        <dbReference type="ARBA" id="ARBA00004632"/>
    </source>
</evidence>
<keyword evidence="10" id="KW-0276">Fatty acid metabolism</keyword>
<evidence type="ECO:0000256" key="16">
    <source>
        <dbReference type="ARBA" id="ARBA00035852"/>
    </source>
</evidence>
<dbReference type="GO" id="GO:0006631">
    <property type="term" value="P:fatty acid metabolic process"/>
    <property type="evidence" value="ECO:0007669"/>
    <property type="project" value="UniProtKB-KW"/>
</dbReference>
<dbReference type="AlphaFoldDB" id="A0A6J6MYR0"/>
<evidence type="ECO:0000256" key="9">
    <source>
        <dbReference type="ARBA" id="ARBA00022801"/>
    </source>
</evidence>
<protein>
    <recommendedName>
        <fullName evidence="20">Acyl-coenzyme A thioesterase THEM4</fullName>
        <ecNumber evidence="19">3.1.2.2</ecNumber>
    </recommendedName>
    <alternativeName>
        <fullName evidence="21">Thioesterase superfamily member 4</fullName>
    </alternativeName>
</protein>
<reference evidence="30" key="1">
    <citation type="submission" date="2020-05" db="EMBL/GenBank/DDBJ databases">
        <authorList>
            <person name="Chiriac C."/>
            <person name="Salcher M."/>
            <person name="Ghai R."/>
            <person name="Kavagutti S V."/>
        </authorList>
    </citation>
    <scope>NUCLEOTIDE SEQUENCE</scope>
</reference>
<evidence type="ECO:0000313" key="29">
    <source>
        <dbReference type="EMBL" id="CAB4367778.1"/>
    </source>
</evidence>
<evidence type="ECO:0000256" key="1">
    <source>
        <dbReference type="ARBA" id="ARBA00004496"/>
    </source>
</evidence>
<dbReference type="InterPro" id="IPR006683">
    <property type="entry name" value="Thioestr_dom"/>
</dbReference>
<evidence type="ECO:0000256" key="12">
    <source>
        <dbReference type="ARBA" id="ARBA00023098"/>
    </source>
</evidence>
<evidence type="ECO:0000256" key="17">
    <source>
        <dbReference type="ARBA" id="ARBA00037002"/>
    </source>
</evidence>
<evidence type="ECO:0000256" key="5">
    <source>
        <dbReference type="ARBA" id="ARBA00022475"/>
    </source>
</evidence>
<keyword evidence="6" id="KW-0963">Cytoplasm</keyword>
<dbReference type="EMBL" id="CAETWZ010000039">
    <property type="protein sequence ID" value="CAB4367778.1"/>
    <property type="molecule type" value="Genomic_DNA"/>
</dbReference>
<dbReference type="Pfam" id="PF03061">
    <property type="entry name" value="4HBT"/>
    <property type="match status" value="1"/>
</dbReference>
<dbReference type="GO" id="GO:0005758">
    <property type="term" value="C:mitochondrial intermembrane space"/>
    <property type="evidence" value="ECO:0007669"/>
    <property type="project" value="UniProtKB-SubCell"/>
</dbReference>
<keyword evidence="7" id="KW-0053">Apoptosis</keyword>
<sequence length="234" mass="25354">MTNTDSEESEGVSFPSFHDRTTELTDADRARVRLAEVTRNLILDSFMSTARIEDIDAAVVNVLKAIDNVNAPGGVPGSAAAESHFTDRSPFYGIMNPLSMPMTMEQDESFGELGAIVGVATFTEPYEGPPGHVHGGYIAAAFDEVLGMTQSLTGRPGMTGTLSIKYRAPTPLHTEIVYRGWVDRVEGRKIFTKGTSHIGDTLCAEAEAVFLSMPAELMDRLRKGRDLSAPTQNQ</sequence>
<dbReference type="Gene3D" id="3.10.129.10">
    <property type="entry name" value="Hotdog Thioesterase"/>
    <property type="match status" value="1"/>
</dbReference>